<dbReference type="GO" id="GO:0000045">
    <property type="term" value="P:autophagosome assembly"/>
    <property type="evidence" value="ECO:0007669"/>
    <property type="project" value="InterPro"/>
</dbReference>
<dbReference type="InterPro" id="IPR039113">
    <property type="entry name" value="ATG29"/>
</dbReference>
<evidence type="ECO:0000313" key="9">
    <source>
        <dbReference type="EMBL" id="KAF9520706.1"/>
    </source>
</evidence>
<dbReference type="Gene3D" id="1.10.10.2570">
    <property type="match status" value="1"/>
</dbReference>
<sequence>MSTTPIVIVRLPFDRPQEGGTSDPAPIDWTPEKERLLWQQLSSSRTVEDADVDWQALATRLDTPLPYLLYKTQARYEQDLRKIHEIKPIVSTTALPPSSNDPRPRLPSLSRRTSSRAESSTSVPHSSSPRMVEKPLLSNLSASRLHTPLVALRFPQVPRGSSDRIMEAMEATSSSSSESAQSDEDEAERAKLEQESIVKRLKELERLMSTETPGFARPANRPAVRNAGRGGHRQLHSYTIPSPADQMSDVPESAREEEPDSPPTTDASSRRTSRFARGVIPSIPSSSSQSPARSPNGAPLLPNARHKAMPARLENALRGGQSESSQGSQASSFSDISGKCDFLQKFMRPAVEHVVASDASISASALEEALQSRAGGTSRLSMFARSHFSPR</sequence>
<proteinExistence type="inferred from homology"/>
<feature type="region of interest" description="Disordered" evidence="7">
    <location>
        <begin position="371"/>
        <end position="391"/>
    </location>
</feature>
<comment type="caution">
    <text evidence="9">The sequence shown here is derived from an EMBL/GenBank/DDBJ whole genome shotgun (WGS) entry which is preliminary data.</text>
</comment>
<dbReference type="InterPro" id="IPR040666">
    <property type="entry name" value="Atg29_N"/>
</dbReference>
<evidence type="ECO:0000256" key="2">
    <source>
        <dbReference type="ARBA" id="ARBA00010082"/>
    </source>
</evidence>
<accession>A0A9P6BAQ7</accession>
<dbReference type="PANTHER" id="PTHR40012:SF1">
    <property type="entry name" value="AUTOPHAGY-RELATED PROTEIN 29"/>
    <property type="match status" value="1"/>
</dbReference>
<evidence type="ECO:0000259" key="8">
    <source>
        <dbReference type="Pfam" id="PF18388"/>
    </source>
</evidence>
<dbReference type="GO" id="GO:0015031">
    <property type="term" value="P:protein transport"/>
    <property type="evidence" value="ECO:0007669"/>
    <property type="project" value="UniProtKB-KW"/>
</dbReference>
<evidence type="ECO:0000256" key="3">
    <source>
        <dbReference type="ARBA" id="ARBA00013784"/>
    </source>
</evidence>
<organism evidence="9 10">
    <name type="scientific">Hydnum rufescens UP504</name>
    <dbReference type="NCBI Taxonomy" id="1448309"/>
    <lineage>
        <taxon>Eukaryota</taxon>
        <taxon>Fungi</taxon>
        <taxon>Dikarya</taxon>
        <taxon>Basidiomycota</taxon>
        <taxon>Agaricomycotina</taxon>
        <taxon>Agaricomycetes</taxon>
        <taxon>Cantharellales</taxon>
        <taxon>Hydnaceae</taxon>
        <taxon>Hydnum</taxon>
    </lineage>
</organism>
<keyword evidence="10" id="KW-1185">Reference proteome</keyword>
<name>A0A9P6BAQ7_9AGAM</name>
<feature type="compositionally biased region" description="Low complexity" evidence="7">
    <location>
        <begin position="281"/>
        <end position="295"/>
    </location>
</feature>
<evidence type="ECO:0000256" key="6">
    <source>
        <dbReference type="ARBA" id="ARBA00023006"/>
    </source>
</evidence>
<feature type="domain" description="Atg29 N-terminal" evidence="8">
    <location>
        <begin position="6"/>
        <end position="62"/>
    </location>
</feature>
<feature type="compositionally biased region" description="Low complexity" evidence="7">
    <location>
        <begin position="216"/>
        <end position="227"/>
    </location>
</feature>
<feature type="compositionally biased region" description="Basic and acidic residues" evidence="7">
    <location>
        <begin position="188"/>
        <end position="208"/>
    </location>
</feature>
<dbReference type="OrthoDB" id="21072at2759"/>
<evidence type="ECO:0000256" key="4">
    <source>
        <dbReference type="ARBA" id="ARBA00022448"/>
    </source>
</evidence>
<feature type="region of interest" description="Disordered" evidence="7">
    <location>
        <begin position="168"/>
        <end position="334"/>
    </location>
</feature>
<evidence type="ECO:0000256" key="1">
    <source>
        <dbReference type="ARBA" id="ARBA00004329"/>
    </source>
</evidence>
<dbReference type="GO" id="GO:0000407">
    <property type="term" value="C:phagophore assembly site"/>
    <property type="evidence" value="ECO:0007669"/>
    <property type="project" value="UniProtKB-SubCell"/>
</dbReference>
<gene>
    <name evidence="9" type="ORF">BS47DRAFT_398779</name>
</gene>
<dbReference type="Proteomes" id="UP000886523">
    <property type="component" value="Unassembled WGS sequence"/>
</dbReference>
<feature type="region of interest" description="Disordered" evidence="7">
    <location>
        <begin position="91"/>
        <end position="132"/>
    </location>
</feature>
<comment type="subcellular location">
    <subcellularLocation>
        <location evidence="1">Preautophagosomal structure</location>
    </subcellularLocation>
</comment>
<feature type="compositionally biased region" description="Low complexity" evidence="7">
    <location>
        <begin position="319"/>
        <end position="334"/>
    </location>
</feature>
<evidence type="ECO:0000313" key="10">
    <source>
        <dbReference type="Proteomes" id="UP000886523"/>
    </source>
</evidence>
<dbReference type="EMBL" id="MU128910">
    <property type="protein sequence ID" value="KAF9520706.1"/>
    <property type="molecule type" value="Genomic_DNA"/>
</dbReference>
<evidence type="ECO:0000256" key="5">
    <source>
        <dbReference type="ARBA" id="ARBA00022927"/>
    </source>
</evidence>
<evidence type="ECO:0000256" key="7">
    <source>
        <dbReference type="SAM" id="MobiDB-lite"/>
    </source>
</evidence>
<dbReference type="AlphaFoldDB" id="A0A9P6BAQ7"/>
<keyword evidence="5" id="KW-0653">Protein transport</keyword>
<feature type="compositionally biased region" description="Low complexity" evidence="7">
    <location>
        <begin position="168"/>
        <end position="180"/>
    </location>
</feature>
<dbReference type="Pfam" id="PF18388">
    <property type="entry name" value="ATG29_N"/>
    <property type="match status" value="1"/>
</dbReference>
<comment type="similarity">
    <text evidence="2">Belongs to the ATG29 family.</text>
</comment>
<dbReference type="InterPro" id="IPR039362">
    <property type="entry name" value="ATG29_sf"/>
</dbReference>
<protein>
    <recommendedName>
        <fullName evidence="3">Autophagy-related protein 29</fullName>
    </recommendedName>
</protein>
<keyword evidence="6" id="KW-0072">Autophagy</keyword>
<dbReference type="PANTHER" id="PTHR40012">
    <property type="entry name" value="AUTOPHAGY-RELATED PROTEIN 29"/>
    <property type="match status" value="1"/>
</dbReference>
<feature type="compositionally biased region" description="Low complexity" evidence="7">
    <location>
        <begin position="95"/>
        <end position="128"/>
    </location>
</feature>
<reference evidence="9" key="1">
    <citation type="journal article" date="2020" name="Nat. Commun.">
        <title>Large-scale genome sequencing of mycorrhizal fungi provides insights into the early evolution of symbiotic traits.</title>
        <authorList>
            <person name="Miyauchi S."/>
            <person name="Kiss E."/>
            <person name="Kuo A."/>
            <person name="Drula E."/>
            <person name="Kohler A."/>
            <person name="Sanchez-Garcia M."/>
            <person name="Morin E."/>
            <person name="Andreopoulos B."/>
            <person name="Barry K.W."/>
            <person name="Bonito G."/>
            <person name="Buee M."/>
            <person name="Carver A."/>
            <person name="Chen C."/>
            <person name="Cichocki N."/>
            <person name="Clum A."/>
            <person name="Culley D."/>
            <person name="Crous P.W."/>
            <person name="Fauchery L."/>
            <person name="Girlanda M."/>
            <person name="Hayes R.D."/>
            <person name="Keri Z."/>
            <person name="LaButti K."/>
            <person name="Lipzen A."/>
            <person name="Lombard V."/>
            <person name="Magnuson J."/>
            <person name="Maillard F."/>
            <person name="Murat C."/>
            <person name="Nolan M."/>
            <person name="Ohm R.A."/>
            <person name="Pangilinan J."/>
            <person name="Pereira M.F."/>
            <person name="Perotto S."/>
            <person name="Peter M."/>
            <person name="Pfister S."/>
            <person name="Riley R."/>
            <person name="Sitrit Y."/>
            <person name="Stielow J.B."/>
            <person name="Szollosi G."/>
            <person name="Zifcakova L."/>
            <person name="Stursova M."/>
            <person name="Spatafora J.W."/>
            <person name="Tedersoo L."/>
            <person name="Vaario L.M."/>
            <person name="Yamada A."/>
            <person name="Yan M."/>
            <person name="Wang P."/>
            <person name="Xu J."/>
            <person name="Bruns T."/>
            <person name="Baldrian P."/>
            <person name="Vilgalys R."/>
            <person name="Dunand C."/>
            <person name="Henrissat B."/>
            <person name="Grigoriev I.V."/>
            <person name="Hibbett D."/>
            <person name="Nagy L.G."/>
            <person name="Martin F.M."/>
        </authorList>
    </citation>
    <scope>NUCLEOTIDE SEQUENCE</scope>
    <source>
        <strain evidence="9">UP504</strain>
    </source>
</reference>
<keyword evidence="4" id="KW-0813">Transport</keyword>